<gene>
    <name evidence="2" type="ORF">COW36_16285</name>
</gene>
<dbReference type="PANTHER" id="PTHR34351">
    <property type="entry name" value="SLR1927 PROTEIN-RELATED"/>
    <property type="match status" value="1"/>
</dbReference>
<accession>A0A2M7G1S1</accession>
<evidence type="ECO:0000256" key="1">
    <source>
        <dbReference type="SAM" id="Phobius"/>
    </source>
</evidence>
<dbReference type="EMBL" id="PFFQ01000047">
    <property type="protein sequence ID" value="PIW15694.1"/>
    <property type="molecule type" value="Genomic_DNA"/>
</dbReference>
<dbReference type="Proteomes" id="UP000231019">
    <property type="component" value="Unassembled WGS sequence"/>
</dbReference>
<feature type="transmembrane region" description="Helical" evidence="1">
    <location>
        <begin position="37"/>
        <end position="54"/>
    </location>
</feature>
<name>A0A2M7G1S1_9BACT</name>
<comment type="caution">
    <text evidence="2">The sequence shown here is derived from an EMBL/GenBank/DDBJ whole genome shotgun (WGS) entry which is preliminary data.</text>
</comment>
<evidence type="ECO:0000313" key="2">
    <source>
        <dbReference type="EMBL" id="PIW15694.1"/>
    </source>
</evidence>
<protein>
    <submittedName>
        <fullName evidence="2">Uncharacterized protein</fullName>
    </submittedName>
</protein>
<evidence type="ECO:0000313" key="3">
    <source>
        <dbReference type="Proteomes" id="UP000231019"/>
    </source>
</evidence>
<dbReference type="PANTHER" id="PTHR34351:SF1">
    <property type="entry name" value="SLR1927 PROTEIN"/>
    <property type="match status" value="1"/>
</dbReference>
<reference evidence="2 3" key="1">
    <citation type="submission" date="2017-09" db="EMBL/GenBank/DDBJ databases">
        <title>Depth-based differentiation of microbial function through sediment-hosted aquifers and enrichment of novel symbionts in the deep terrestrial subsurface.</title>
        <authorList>
            <person name="Probst A.J."/>
            <person name="Ladd B."/>
            <person name="Jarett J.K."/>
            <person name="Geller-Mcgrath D.E."/>
            <person name="Sieber C.M."/>
            <person name="Emerson J.B."/>
            <person name="Anantharaman K."/>
            <person name="Thomas B.C."/>
            <person name="Malmstrom R."/>
            <person name="Stieglmeier M."/>
            <person name="Klingl A."/>
            <person name="Woyke T."/>
            <person name="Ryan C.M."/>
            <person name="Banfield J.F."/>
        </authorList>
    </citation>
    <scope>NUCLEOTIDE SEQUENCE [LARGE SCALE GENOMIC DNA]</scope>
    <source>
        <strain evidence="2">CG17_big_fil_post_rev_8_21_14_2_50_48_46</strain>
    </source>
</reference>
<organism evidence="2 3">
    <name type="scientific">bacterium (Candidatus Blackallbacteria) CG17_big_fil_post_rev_8_21_14_2_50_48_46</name>
    <dbReference type="NCBI Taxonomy" id="2014261"/>
    <lineage>
        <taxon>Bacteria</taxon>
        <taxon>Candidatus Blackallbacteria</taxon>
    </lineage>
</organism>
<dbReference type="AlphaFoldDB" id="A0A2M7G1S1"/>
<keyword evidence="1" id="KW-0472">Membrane</keyword>
<keyword evidence="1" id="KW-1133">Transmembrane helix</keyword>
<sequence>MKLQQIKRRLQAWLAFYRKHNAFAVLQTVYETHLTSAGKALFLLMILAISLGMVGTDVLIYILMITLTSLWSVTLIQAAWYRPRRLKLEMLSRAPAMHGADLDLQFELDYQGKSPLFHLSFELILRSPQQSLLVIPCSTSVEVLEPGEKIILHFPCKLPRRGKYLCHQLIAISSYPFGLFYWRTLLPLTGQQWVYPEYRILSFLQLGLTRKYQSGGQVLSLQMGEALEFRGIRQFMEGDPLRQIYWPALAKTGKLMVREYQEEYFIRLGVILDTQVSALERLDPGLEAGISLVASMSEWIARQEFLIDVFAAGNEVFHFPQGSARTRLDHMLEILASIQGCERFDPDRLQGIVQEYRRELSAVVVILLDWDPSRRELLQVLQETGLLLKVIVILPEGADLPDQPDLVTISASDWRSVVL</sequence>
<proteinExistence type="predicted"/>
<keyword evidence="1" id="KW-0812">Transmembrane</keyword>